<gene>
    <name evidence="2" type="ORF">NPIL_191</name>
</gene>
<proteinExistence type="predicted"/>
<keyword evidence="3" id="KW-1185">Reference proteome</keyword>
<dbReference type="AlphaFoldDB" id="A0A8X6QPQ8"/>
<accession>A0A8X6QPQ8</accession>
<reference evidence="2" key="1">
    <citation type="submission" date="2020-08" db="EMBL/GenBank/DDBJ databases">
        <title>Multicomponent nature underlies the extraordinary mechanical properties of spider dragline silk.</title>
        <authorList>
            <person name="Kono N."/>
            <person name="Nakamura H."/>
            <person name="Mori M."/>
            <person name="Yoshida Y."/>
            <person name="Ohtoshi R."/>
            <person name="Malay A.D."/>
            <person name="Moran D.A.P."/>
            <person name="Tomita M."/>
            <person name="Numata K."/>
            <person name="Arakawa K."/>
        </authorList>
    </citation>
    <scope>NUCLEOTIDE SEQUENCE</scope>
</reference>
<evidence type="ECO:0000313" key="3">
    <source>
        <dbReference type="Proteomes" id="UP000887013"/>
    </source>
</evidence>
<comment type="caution">
    <text evidence="2">The sequence shown here is derived from an EMBL/GenBank/DDBJ whole genome shotgun (WGS) entry which is preliminary data.</text>
</comment>
<evidence type="ECO:0000313" key="2">
    <source>
        <dbReference type="EMBL" id="GFU38208.1"/>
    </source>
</evidence>
<name>A0A8X6QPQ8_NEPPI</name>
<dbReference type="Proteomes" id="UP000887013">
    <property type="component" value="Unassembled WGS sequence"/>
</dbReference>
<protein>
    <submittedName>
        <fullName evidence="2">Uncharacterized protein</fullName>
    </submittedName>
</protein>
<sequence>MSHKDSAAAALLADESGDMVQSNGEPIHSSRNYDRYHKISPRYFCVTARELDKVEDIILNPPAEKPYTALRNRLCSQYADSEE</sequence>
<evidence type="ECO:0000256" key="1">
    <source>
        <dbReference type="SAM" id="MobiDB-lite"/>
    </source>
</evidence>
<dbReference type="EMBL" id="BMAW01131165">
    <property type="protein sequence ID" value="GFU38208.1"/>
    <property type="molecule type" value="Genomic_DNA"/>
</dbReference>
<feature type="region of interest" description="Disordered" evidence="1">
    <location>
        <begin position="1"/>
        <end position="32"/>
    </location>
</feature>
<organism evidence="2 3">
    <name type="scientific">Nephila pilipes</name>
    <name type="common">Giant wood spider</name>
    <name type="synonym">Nephila maculata</name>
    <dbReference type="NCBI Taxonomy" id="299642"/>
    <lineage>
        <taxon>Eukaryota</taxon>
        <taxon>Metazoa</taxon>
        <taxon>Ecdysozoa</taxon>
        <taxon>Arthropoda</taxon>
        <taxon>Chelicerata</taxon>
        <taxon>Arachnida</taxon>
        <taxon>Araneae</taxon>
        <taxon>Araneomorphae</taxon>
        <taxon>Entelegynae</taxon>
        <taxon>Araneoidea</taxon>
        <taxon>Nephilidae</taxon>
        <taxon>Nephila</taxon>
    </lineage>
</organism>